<dbReference type="PANTHER" id="PTHR45138">
    <property type="entry name" value="REGULATORY COMPONENTS OF SENSORY TRANSDUCTION SYSTEM"/>
    <property type="match status" value="1"/>
</dbReference>
<dbReference type="SMART" id="SM00267">
    <property type="entry name" value="GGDEF"/>
    <property type="match status" value="1"/>
</dbReference>
<evidence type="ECO:0000259" key="6">
    <source>
        <dbReference type="PROSITE" id="PS50887"/>
    </source>
</evidence>
<keyword evidence="4" id="KW-1133">Transmembrane helix</keyword>
<dbReference type="InterPro" id="IPR013783">
    <property type="entry name" value="Ig-like_fold"/>
</dbReference>
<keyword evidence="8" id="KW-1185">Reference proteome</keyword>
<dbReference type="EC" id="2.7.7.65" evidence="2"/>
<dbReference type="InterPro" id="IPR011110">
    <property type="entry name" value="Reg_prop"/>
</dbReference>
<evidence type="ECO:0000313" key="7">
    <source>
        <dbReference type="EMBL" id="RXR01450.1"/>
    </source>
</evidence>
<dbReference type="GO" id="GO:0043709">
    <property type="term" value="P:cell adhesion involved in single-species biofilm formation"/>
    <property type="evidence" value="ECO:0007669"/>
    <property type="project" value="TreeGrafter"/>
</dbReference>
<evidence type="ECO:0000256" key="1">
    <source>
        <dbReference type="ARBA" id="ARBA00001946"/>
    </source>
</evidence>
<dbReference type="SUPFAM" id="SSF55073">
    <property type="entry name" value="Nucleotide cyclase"/>
    <property type="match status" value="1"/>
</dbReference>
<dbReference type="PANTHER" id="PTHR45138:SF9">
    <property type="entry name" value="DIGUANYLATE CYCLASE DGCM-RELATED"/>
    <property type="match status" value="1"/>
</dbReference>
<evidence type="ECO:0000313" key="8">
    <source>
        <dbReference type="Proteomes" id="UP000289784"/>
    </source>
</evidence>
<dbReference type="InterPro" id="IPR011123">
    <property type="entry name" value="Y_Y_Y"/>
</dbReference>
<dbReference type="InterPro" id="IPR029787">
    <property type="entry name" value="Nucleotide_cyclase"/>
</dbReference>
<name>A0A4Q1JS02_9GAMM</name>
<dbReference type="AlphaFoldDB" id="A0A4Q1JS02"/>
<feature type="signal peptide" evidence="5">
    <location>
        <begin position="1"/>
        <end position="29"/>
    </location>
</feature>
<proteinExistence type="predicted"/>
<evidence type="ECO:0000256" key="5">
    <source>
        <dbReference type="SAM" id="SignalP"/>
    </source>
</evidence>
<keyword evidence="5" id="KW-0732">Signal</keyword>
<feature type="domain" description="GGDEF" evidence="6">
    <location>
        <begin position="885"/>
        <end position="1018"/>
    </location>
</feature>
<sequence>MDAVRMRALARYALWPLLLIAAAVAPARAAEDPWAAFERPWFERITTQDGLPHEAVSALAQDADGALWIGTFGGLARFDGHRMTVFSQPVDDADGKLPDGYVRALLALDDGRVLVGTNTGGLVVYQPRTRRFEPVALGRQRLLTQKVFSLSHAQAGTVLVTTEQGVDRYDPATGKAVPIALEGFPVGYSPRIFRALEERDGSLWLAANPGLFVRRPGQATFDRVQGQGAFAQTLREDLVWSLHRDRKGRLWVGTGRSGVILIDPDGRQWSPPTLSGPSSLSGARTVRDFLEFDDGRMWVAIDGMGMVNCTADCASASLLRSDRTDPSSLSGDGIRQMLRDRSGNVWLATELGLSRYEETEPVATLISGGESKVPELVGNRVSAVMVDARGRIWLGLSRGGLSVLDLKAGTSRKIDLPGSQASQYIRAIMMAPDGGIWVGAQGVYRIDPQTLTVTGRVLPQIDTRVISLAHADGEAMVGTYDGLYRVDLREGRIRRFVHRPGDPTSLVNDQIQALSRVQGRWWISTVGGLSRQWADGEGFDSYRHDPARPDSLPQDYITPLKADPKHGRVWIGTFGGIAWLRTPLPEGDLQFHPIRDGLPDLHVNCVVVDRQGDVWLSTGTGVARIDGHALSLRSIGKRDGLQAGGFSYDSGTLGPNGEVLFGGASGLVVIRPQRVDTRLQDRHALPLVLTGLSVNGAARALLRDGQGRQRITLAPGERDLRADFALLDFRAVRETTYAYRLSGFQREWTQVEAGMPPTAVYTNLPAGQYTLELRATTSGLGARTVQAEIPLVLQPMLYETRWARALMVLSVLGLMLLLLYLRERWSRHKAAELGRIIDARTRELRDANARLDEMANVDGLTGVLTRRRVLEIAEGEFAQARACGRPFSLVMMDLDEFKRVNDTHGHPAGDAVLRACAVAARQALRGEDAVGRYGGEELLICLPGAPARGACEFAERLRASLERLEVPIDGKLLRVTASFGVATLMPEDDSLTALLARADESLYAAKRGGRNQVRCASDRGLRVPPDSRV</sequence>
<evidence type="ECO:0000256" key="2">
    <source>
        <dbReference type="ARBA" id="ARBA00012528"/>
    </source>
</evidence>
<gene>
    <name evidence="7" type="ORF">EPA99_16115</name>
</gene>
<dbReference type="Proteomes" id="UP000289784">
    <property type="component" value="Unassembled WGS sequence"/>
</dbReference>
<evidence type="ECO:0000256" key="3">
    <source>
        <dbReference type="ARBA" id="ARBA00034247"/>
    </source>
</evidence>
<dbReference type="InterPro" id="IPR043128">
    <property type="entry name" value="Rev_trsase/Diguanyl_cyclase"/>
</dbReference>
<keyword evidence="4" id="KW-0812">Transmembrane</keyword>
<dbReference type="InterPro" id="IPR050469">
    <property type="entry name" value="Diguanylate_Cyclase"/>
</dbReference>
<accession>A0A4Q1JS02</accession>
<dbReference type="InterPro" id="IPR000160">
    <property type="entry name" value="GGDEF_dom"/>
</dbReference>
<dbReference type="OrthoDB" id="176203at2"/>
<evidence type="ECO:0000256" key="4">
    <source>
        <dbReference type="SAM" id="Phobius"/>
    </source>
</evidence>
<feature type="transmembrane region" description="Helical" evidence="4">
    <location>
        <begin position="802"/>
        <end position="821"/>
    </location>
</feature>
<protein>
    <recommendedName>
        <fullName evidence="2">diguanylate cyclase</fullName>
        <ecNumber evidence="2">2.7.7.65</ecNumber>
    </recommendedName>
</protein>
<dbReference type="PROSITE" id="PS50887">
    <property type="entry name" value="GGDEF"/>
    <property type="match status" value="1"/>
</dbReference>
<dbReference type="Pfam" id="PF07495">
    <property type="entry name" value="Y_Y_Y"/>
    <property type="match status" value="1"/>
</dbReference>
<dbReference type="Pfam" id="PF07494">
    <property type="entry name" value="Reg_prop"/>
    <property type="match status" value="3"/>
</dbReference>
<dbReference type="Gene3D" id="2.130.10.10">
    <property type="entry name" value="YVTN repeat-like/Quinoprotein amine dehydrogenase"/>
    <property type="match status" value="2"/>
</dbReference>
<dbReference type="CDD" id="cd01949">
    <property type="entry name" value="GGDEF"/>
    <property type="match status" value="1"/>
</dbReference>
<feature type="chain" id="PRO_5020298188" description="diguanylate cyclase" evidence="5">
    <location>
        <begin position="30"/>
        <end position="1029"/>
    </location>
</feature>
<comment type="cofactor">
    <cofactor evidence="1">
        <name>Mg(2+)</name>
        <dbReference type="ChEBI" id="CHEBI:18420"/>
    </cofactor>
</comment>
<dbReference type="InterPro" id="IPR015943">
    <property type="entry name" value="WD40/YVTN_repeat-like_dom_sf"/>
</dbReference>
<dbReference type="Gene3D" id="3.30.70.270">
    <property type="match status" value="1"/>
</dbReference>
<organism evidence="7 8">
    <name type="scientific">Pseudoxanthomonas composti</name>
    <dbReference type="NCBI Taxonomy" id="2137479"/>
    <lineage>
        <taxon>Bacteria</taxon>
        <taxon>Pseudomonadati</taxon>
        <taxon>Pseudomonadota</taxon>
        <taxon>Gammaproteobacteria</taxon>
        <taxon>Lysobacterales</taxon>
        <taxon>Lysobacteraceae</taxon>
        <taxon>Pseudoxanthomonas</taxon>
    </lineage>
</organism>
<reference evidence="7 8" key="1">
    <citation type="submission" date="2019-01" db="EMBL/GenBank/DDBJ databases">
        <title>Pseudoxanthomonas composti sp. nov., isolated from compost.</title>
        <authorList>
            <person name="Yang G."/>
        </authorList>
    </citation>
    <scope>NUCLEOTIDE SEQUENCE [LARGE SCALE GENOMIC DNA]</scope>
    <source>
        <strain evidence="7 8">GSS15</strain>
    </source>
</reference>
<dbReference type="Pfam" id="PF00990">
    <property type="entry name" value="GGDEF"/>
    <property type="match status" value="1"/>
</dbReference>
<dbReference type="GO" id="GO:0005886">
    <property type="term" value="C:plasma membrane"/>
    <property type="evidence" value="ECO:0007669"/>
    <property type="project" value="TreeGrafter"/>
</dbReference>
<dbReference type="NCBIfam" id="TIGR00254">
    <property type="entry name" value="GGDEF"/>
    <property type="match status" value="1"/>
</dbReference>
<comment type="caution">
    <text evidence="7">The sequence shown here is derived from an EMBL/GenBank/DDBJ whole genome shotgun (WGS) entry which is preliminary data.</text>
</comment>
<dbReference type="FunFam" id="3.30.70.270:FF:000001">
    <property type="entry name" value="Diguanylate cyclase domain protein"/>
    <property type="match status" value="1"/>
</dbReference>
<dbReference type="SUPFAM" id="SSF63829">
    <property type="entry name" value="Calcium-dependent phosphotriesterase"/>
    <property type="match status" value="3"/>
</dbReference>
<dbReference type="Gene3D" id="2.60.40.10">
    <property type="entry name" value="Immunoglobulins"/>
    <property type="match status" value="1"/>
</dbReference>
<keyword evidence="4" id="KW-0472">Membrane</keyword>
<comment type="catalytic activity">
    <reaction evidence="3">
        <text>2 GTP = 3',3'-c-di-GMP + 2 diphosphate</text>
        <dbReference type="Rhea" id="RHEA:24898"/>
        <dbReference type="ChEBI" id="CHEBI:33019"/>
        <dbReference type="ChEBI" id="CHEBI:37565"/>
        <dbReference type="ChEBI" id="CHEBI:58805"/>
        <dbReference type="EC" id="2.7.7.65"/>
    </reaction>
</comment>
<dbReference type="GO" id="GO:0052621">
    <property type="term" value="F:diguanylate cyclase activity"/>
    <property type="evidence" value="ECO:0007669"/>
    <property type="project" value="UniProtKB-EC"/>
</dbReference>
<dbReference type="GO" id="GO:1902201">
    <property type="term" value="P:negative regulation of bacterial-type flagellum-dependent cell motility"/>
    <property type="evidence" value="ECO:0007669"/>
    <property type="project" value="TreeGrafter"/>
</dbReference>
<dbReference type="EMBL" id="SAWZ01000010">
    <property type="protein sequence ID" value="RXR01450.1"/>
    <property type="molecule type" value="Genomic_DNA"/>
</dbReference>